<organism evidence="2 3">
    <name type="scientific">Aminomonas paucivorans DSM 12260</name>
    <dbReference type="NCBI Taxonomy" id="584708"/>
    <lineage>
        <taxon>Bacteria</taxon>
        <taxon>Thermotogati</taxon>
        <taxon>Synergistota</taxon>
        <taxon>Synergistia</taxon>
        <taxon>Synergistales</taxon>
        <taxon>Synergistaceae</taxon>
        <taxon>Aminomonas</taxon>
    </lineage>
</organism>
<feature type="region of interest" description="Disordered" evidence="1">
    <location>
        <begin position="29"/>
        <end position="145"/>
    </location>
</feature>
<sequence length="209" mass="21816">MASIRLRASGGGILCRSRACGSAQRSRIATLGGPAPKRTGSPSPCSWPLGVGYPLRRSRGGRVTTLRERDRRGEGGPSQRRRTGGLPPGPWSRRLPGLLPSLPAPIRRAAPAPFAGAPEGPSLGPGGVRTRPGESRGSWGVPRGSWGSRWDSGGVRAASFLELPGCVPFRLREQSVDRGGVPMGLLQVLPVQVGVPGGHRHVAVAKDAL</sequence>
<protein>
    <submittedName>
        <fullName evidence="2">Uncharacterized protein</fullName>
    </submittedName>
</protein>
<evidence type="ECO:0000313" key="2">
    <source>
        <dbReference type="EMBL" id="EFQ24075.1"/>
    </source>
</evidence>
<name>E3CUU9_9BACT</name>
<accession>E3CUU9</accession>
<dbReference type="AlphaFoldDB" id="E3CUU9"/>
<dbReference type="Proteomes" id="UP000005096">
    <property type="component" value="Chromosome"/>
</dbReference>
<dbReference type="EMBL" id="CM001022">
    <property type="protein sequence ID" value="EFQ24075.1"/>
    <property type="molecule type" value="Genomic_DNA"/>
</dbReference>
<dbReference type="HOGENOM" id="CLU_1313275_0_0_0"/>
<dbReference type="PaxDb" id="584708-Apau_1656"/>
<proteinExistence type="predicted"/>
<reference evidence="2 3" key="1">
    <citation type="journal article" date="2010" name="Stand. Genomic Sci.">
        <title>Non-contiguous finished genome sequence of Aminomonas paucivorans type strain (GLU-3).</title>
        <authorList>
            <person name="Pitluck S."/>
            <person name="Yasawong M."/>
            <person name="Held B."/>
            <person name="Lapidus A."/>
            <person name="Nolan M."/>
            <person name="Copeland A."/>
            <person name="Lucas S."/>
            <person name="Del Rio T.G."/>
            <person name="Tice H."/>
            <person name="Cheng J.F."/>
            <person name="Chertkov O."/>
            <person name="Goodwin L."/>
            <person name="Tapia R."/>
            <person name="Han C."/>
            <person name="Liolios K."/>
            <person name="Ivanova N."/>
            <person name="Mavromatis K."/>
            <person name="Ovchinnikova G."/>
            <person name="Pati A."/>
            <person name="Chen A."/>
            <person name="Palaniappan K."/>
            <person name="Land M."/>
            <person name="Hauser L."/>
            <person name="Chang Y.J."/>
            <person name="Jeffries C.D."/>
            <person name="Pukall R."/>
            <person name="Spring S."/>
            <person name="Rohde M."/>
            <person name="Sikorski J."/>
            <person name="Goker M."/>
            <person name="Woyke T."/>
            <person name="Bristow J."/>
            <person name="Eisen J.A."/>
            <person name="Markowitz V."/>
            <person name="Hugenholtz P."/>
            <person name="Kyrpides N.C."/>
            <person name="Klenk H.P."/>
        </authorList>
    </citation>
    <scope>NUCLEOTIDE SEQUENCE [LARGE SCALE GENOMIC DNA]</scope>
    <source>
        <strain evidence="2 3">DSM 12260</strain>
    </source>
</reference>
<feature type="compositionally biased region" description="Low complexity" evidence="1">
    <location>
        <begin position="91"/>
        <end position="121"/>
    </location>
</feature>
<gene>
    <name evidence="2" type="ORF">Apau_1656</name>
</gene>
<feature type="compositionally biased region" description="Basic and acidic residues" evidence="1">
    <location>
        <begin position="65"/>
        <end position="74"/>
    </location>
</feature>
<evidence type="ECO:0000256" key="1">
    <source>
        <dbReference type="SAM" id="MobiDB-lite"/>
    </source>
</evidence>
<evidence type="ECO:0000313" key="3">
    <source>
        <dbReference type="Proteomes" id="UP000005096"/>
    </source>
</evidence>
<keyword evidence="3" id="KW-1185">Reference proteome</keyword>